<dbReference type="Gene3D" id="3.10.280.10">
    <property type="entry name" value="Mitochondrial glycoprotein"/>
    <property type="match status" value="1"/>
</dbReference>
<organism evidence="9 10">
    <name type="scientific">Brassica rapa subsp. trilocularis</name>
    <dbReference type="NCBI Taxonomy" id="1813537"/>
    <lineage>
        <taxon>Eukaryota</taxon>
        <taxon>Viridiplantae</taxon>
        <taxon>Streptophyta</taxon>
        <taxon>Embryophyta</taxon>
        <taxon>Tracheophyta</taxon>
        <taxon>Spermatophyta</taxon>
        <taxon>Magnoliopsida</taxon>
        <taxon>eudicotyledons</taxon>
        <taxon>Gunneridae</taxon>
        <taxon>Pentapetalae</taxon>
        <taxon>rosids</taxon>
        <taxon>malvids</taxon>
        <taxon>Brassicales</taxon>
        <taxon>Brassicaceae</taxon>
        <taxon>Brassiceae</taxon>
        <taxon>Brassica</taxon>
    </lineage>
</organism>
<dbReference type="PANTHER" id="PTHR46008">
    <property type="entry name" value="LEAF RUST 10 DISEASE-RESISTANCE LOCUS RECEPTOR-LIKE PROTEIN KINASE-LIKE 1.4"/>
    <property type="match status" value="1"/>
</dbReference>
<dbReference type="SMART" id="SM00220">
    <property type="entry name" value="S_TKc"/>
    <property type="match status" value="1"/>
</dbReference>
<evidence type="ECO:0000256" key="7">
    <source>
        <dbReference type="SAM" id="Phobius"/>
    </source>
</evidence>
<dbReference type="SUPFAM" id="SSF54529">
    <property type="entry name" value="Mitochondrial glycoprotein MAM33-like"/>
    <property type="match status" value="1"/>
</dbReference>
<keyword evidence="7" id="KW-0472">Membrane</keyword>
<dbReference type="InterPro" id="IPR008271">
    <property type="entry name" value="Ser/Thr_kinase_AS"/>
</dbReference>
<evidence type="ECO:0000256" key="3">
    <source>
        <dbReference type="ARBA" id="ARBA00022777"/>
    </source>
</evidence>
<accession>A0ABQ7KWT2</accession>
<dbReference type="SUPFAM" id="SSF56112">
    <property type="entry name" value="Protein kinase-like (PK-like)"/>
    <property type="match status" value="1"/>
</dbReference>
<evidence type="ECO:0000256" key="6">
    <source>
        <dbReference type="SAM" id="MobiDB-lite"/>
    </source>
</evidence>
<feature type="transmembrane region" description="Helical" evidence="7">
    <location>
        <begin position="375"/>
        <end position="397"/>
    </location>
</feature>
<dbReference type="InterPro" id="IPR011009">
    <property type="entry name" value="Kinase-like_dom_sf"/>
</dbReference>
<keyword evidence="2 5" id="KW-0547">Nucleotide-binding</keyword>
<comment type="caution">
    <text evidence="9">The sequence shown here is derived from an EMBL/GenBank/DDBJ whole genome shotgun (WGS) entry which is preliminary data.</text>
</comment>
<keyword evidence="10" id="KW-1185">Reference proteome</keyword>
<dbReference type="PROSITE" id="PS00108">
    <property type="entry name" value="PROTEIN_KINASE_ST"/>
    <property type="match status" value="1"/>
</dbReference>
<dbReference type="InterPro" id="IPR036561">
    <property type="entry name" value="MAM33_sf"/>
</dbReference>
<dbReference type="InterPro" id="IPR017441">
    <property type="entry name" value="Protein_kinase_ATP_BS"/>
</dbReference>
<dbReference type="EMBL" id="JADBGQ010000010">
    <property type="protein sequence ID" value="KAG5377526.1"/>
    <property type="molecule type" value="Genomic_DNA"/>
</dbReference>
<evidence type="ECO:0000313" key="10">
    <source>
        <dbReference type="Proteomes" id="UP000823674"/>
    </source>
</evidence>
<dbReference type="Pfam" id="PF02330">
    <property type="entry name" value="MAM33"/>
    <property type="match status" value="1"/>
</dbReference>
<evidence type="ECO:0000259" key="8">
    <source>
        <dbReference type="PROSITE" id="PS50011"/>
    </source>
</evidence>
<feature type="region of interest" description="Disordered" evidence="6">
    <location>
        <begin position="869"/>
        <end position="897"/>
    </location>
</feature>
<reference evidence="9 10" key="1">
    <citation type="submission" date="2021-03" db="EMBL/GenBank/DDBJ databases">
        <authorList>
            <person name="King G.J."/>
            <person name="Bancroft I."/>
            <person name="Baten A."/>
            <person name="Bloomfield J."/>
            <person name="Borpatragohain P."/>
            <person name="He Z."/>
            <person name="Irish N."/>
            <person name="Irwin J."/>
            <person name="Liu K."/>
            <person name="Mauleon R.P."/>
            <person name="Moore J."/>
            <person name="Morris R."/>
            <person name="Ostergaard L."/>
            <person name="Wang B."/>
            <person name="Wells R."/>
        </authorList>
    </citation>
    <scope>NUCLEOTIDE SEQUENCE [LARGE SCALE GENOMIC DNA]</scope>
    <source>
        <strain evidence="9">R-o-18</strain>
        <tissue evidence="9">Leaf</tissue>
    </source>
</reference>
<feature type="binding site" evidence="5">
    <location>
        <position position="473"/>
    </location>
    <ligand>
        <name>ATP</name>
        <dbReference type="ChEBI" id="CHEBI:30616"/>
    </ligand>
</feature>
<evidence type="ECO:0000256" key="5">
    <source>
        <dbReference type="PROSITE-ProRule" id="PRU10141"/>
    </source>
</evidence>
<keyword evidence="4 5" id="KW-0067">ATP-binding</keyword>
<dbReference type="PANTHER" id="PTHR46008:SF25">
    <property type="entry name" value="PROTEIN KINASE DOMAIN-CONTAINING PROTEIN"/>
    <property type="match status" value="1"/>
</dbReference>
<dbReference type="InterPro" id="IPR000719">
    <property type="entry name" value="Prot_kinase_dom"/>
</dbReference>
<dbReference type="Pfam" id="PF00069">
    <property type="entry name" value="Pkinase"/>
    <property type="match status" value="1"/>
</dbReference>
<feature type="transmembrane region" description="Helical" evidence="7">
    <location>
        <begin position="87"/>
        <end position="108"/>
    </location>
</feature>
<name>A0ABQ7KWT2_BRACM</name>
<feature type="domain" description="Protein kinase" evidence="8">
    <location>
        <begin position="445"/>
        <end position="728"/>
    </location>
</feature>
<evidence type="ECO:0000256" key="4">
    <source>
        <dbReference type="ARBA" id="ARBA00022840"/>
    </source>
</evidence>
<dbReference type="Gene3D" id="3.30.200.20">
    <property type="entry name" value="Phosphorylase Kinase, domain 1"/>
    <property type="match status" value="1"/>
</dbReference>
<feature type="compositionally biased region" description="Acidic residues" evidence="6">
    <location>
        <begin position="876"/>
        <end position="896"/>
    </location>
</feature>
<keyword evidence="1" id="KW-0808">Transferase</keyword>
<dbReference type="CDD" id="cd14066">
    <property type="entry name" value="STKc_IRAK"/>
    <property type="match status" value="1"/>
</dbReference>
<evidence type="ECO:0000256" key="1">
    <source>
        <dbReference type="ARBA" id="ARBA00022679"/>
    </source>
</evidence>
<dbReference type="Gene3D" id="1.10.510.10">
    <property type="entry name" value="Transferase(Phosphotransferase) domain 1"/>
    <property type="match status" value="1"/>
</dbReference>
<dbReference type="PROSITE" id="PS00107">
    <property type="entry name" value="PROTEIN_KINASE_ATP"/>
    <property type="match status" value="1"/>
</dbReference>
<proteinExistence type="predicted"/>
<keyword evidence="7" id="KW-1133">Transmembrane helix</keyword>
<dbReference type="Proteomes" id="UP000823674">
    <property type="component" value="Chromosome A10"/>
</dbReference>
<evidence type="ECO:0000313" key="9">
    <source>
        <dbReference type="EMBL" id="KAG5377526.1"/>
    </source>
</evidence>
<dbReference type="PROSITE" id="PS50011">
    <property type="entry name" value="PROTEIN_KINASE_DOM"/>
    <property type="match status" value="1"/>
</dbReference>
<dbReference type="InterPro" id="IPR003428">
    <property type="entry name" value="MAM33"/>
</dbReference>
<gene>
    <name evidence="9" type="primary">A10p040820.1_BraROA</name>
    <name evidence="9" type="ORF">IGI04_042122</name>
</gene>
<keyword evidence="7" id="KW-0812">Transmembrane</keyword>
<protein>
    <recommendedName>
        <fullName evidence="8">Protein kinase domain-containing protein</fullName>
    </recommendedName>
</protein>
<evidence type="ECO:0000256" key="2">
    <source>
        <dbReference type="ARBA" id="ARBA00022741"/>
    </source>
</evidence>
<keyword evidence="3" id="KW-0418">Kinase</keyword>
<sequence>MEGLIPFLYKAIVMNKRERSLSSVLFSDHDSPSTAGYYMRLPGNSSADFGPSALRRFGSERHDMFERKRMKSHLFKIFSKMENKRSYYAILIPTLWTVWLACVGQSCARHPKAKPPMPGPPRCPNCGPMVVPYPLSTGPNCGDQAYKINCVGGKLYFGALHGSSYLITSINPVTQRIVIHPPGFASSGSCLSADVSKAGLELDPHLPFSITNSNTILLLGCPEAMLQAPIDCTGTSLCHSYIKSNVSACSKAPFCCTFRTDGSQNAYTIRINGGGCLAYQSFVGLNPNKEVPPPGKKWPDPGLELQWTLPKEPLCKTDVDCSLLLGSKSKCLPDTTSLGLKRCSCKKGLEWDPVSSTCGKCRHGKLCKKKKKSTLVFAGAAVAVVVVTLAIAVAVLANKHSHKRVKKEIHKNIVKERQEMLSAKSTGKSSRIFTGREITKATNNFSKDNLIGTGGFGEVFKAVLDDGTITAIKRAKLNNTKGTDQILNEVRILCQVNHRSLVRLLGCCVDLELPLLIYEFIPNGTLFEHLHGNSDGSWKPLSWRRRLQIAYQTAEGLAYLHSSAMPPIYHRDVKSSNILLDDKLNAKVSDFGLSRLVDLTETANNESHIFTGAQGTLGYVDPEYYRNFQLTDKSDVYSFGVVLLEMVTSKKAIDFSRQEEDVNLVMYMNKMMDEERLIECIDPVLKKTASKVDLQTMQQLGNLASACLNERRQNRPSMKEVADEIEYIINVLSQESPNPRILQKMSLTTVFRRASSRVATLAFRSVRSPLTVRSGAERLILGSQQLSRASAIPLPRFHSTESAVTKTSADENLVSVLESEIDCAVKEEAPDHNLMEDVPEGFPFKIIDTPGERTVLLQRKFEDETIQVEVDSSAPYDDDEEGEEEQAEQNDDEDEEHSVKIRIPMVVSVSKGDGVCLEFGVSAYPDEIVIDSLSIKHPQGSDSELAYEGPDFDDLDENLQKAFHRFLEIRGIKPSFTDFLADYVANKDSREYLQWLKDVKSFVEK</sequence>